<dbReference type="InterPro" id="IPR036390">
    <property type="entry name" value="WH_DNA-bd_sf"/>
</dbReference>
<proteinExistence type="predicted"/>
<dbReference type="PANTHER" id="PTHR34580:SF9">
    <property type="entry name" value="SLL5097 PROTEIN"/>
    <property type="match status" value="1"/>
</dbReference>
<dbReference type="PROSITE" id="PS52050">
    <property type="entry name" value="WYL"/>
    <property type="match status" value="1"/>
</dbReference>
<name>A0A1C7I832_9FIRM</name>
<protein>
    <submittedName>
        <fullName evidence="3">Transcriptional regulator</fullName>
    </submittedName>
</protein>
<dbReference type="Pfam" id="PF13280">
    <property type="entry name" value="WYL"/>
    <property type="match status" value="1"/>
</dbReference>
<dbReference type="InterPro" id="IPR013196">
    <property type="entry name" value="HTH_11"/>
</dbReference>
<reference evidence="3" key="1">
    <citation type="submission" date="2017-04" db="EMBL/GenBank/DDBJ databases">
        <title>Complete Genome Sequences of Twelve Strains of a Stable Defined Moderately Diverse Mouse Microbiota 2 (sDMDMm2).</title>
        <authorList>
            <person name="Uchimura Y."/>
            <person name="Wyss M."/>
            <person name="Brugiroux S."/>
            <person name="Limenitakis J.P."/>
            <person name="Stecher B."/>
            <person name="McCoy K.D."/>
            <person name="Macpherson A.J."/>
        </authorList>
    </citation>
    <scope>NUCLEOTIDE SEQUENCE</scope>
    <source>
        <strain evidence="3">YL58</strain>
    </source>
</reference>
<dbReference type="PANTHER" id="PTHR34580">
    <property type="match status" value="1"/>
</dbReference>
<dbReference type="RefSeq" id="WP_065541309.1">
    <property type="nucleotide sequence ID" value="NZ_CP015405.2"/>
</dbReference>
<dbReference type="KEGG" id="byl:A4V09_04555"/>
<dbReference type="InterPro" id="IPR026881">
    <property type="entry name" value="WYL_dom"/>
</dbReference>
<evidence type="ECO:0000259" key="1">
    <source>
        <dbReference type="Pfam" id="PF08279"/>
    </source>
</evidence>
<dbReference type="Gene3D" id="1.10.10.10">
    <property type="entry name" value="Winged helix-like DNA-binding domain superfamily/Winged helix DNA-binding domain"/>
    <property type="match status" value="1"/>
</dbReference>
<dbReference type="SUPFAM" id="SSF46785">
    <property type="entry name" value="Winged helix' DNA-binding domain"/>
    <property type="match status" value="1"/>
</dbReference>
<dbReference type="InterPro" id="IPR036388">
    <property type="entry name" value="WH-like_DNA-bd_sf"/>
</dbReference>
<evidence type="ECO:0000313" key="3">
    <source>
        <dbReference type="EMBL" id="ANU75094.1"/>
    </source>
</evidence>
<dbReference type="OrthoDB" id="9815009at2"/>
<dbReference type="STRING" id="1796616.A4V09_04555"/>
<gene>
    <name evidence="3" type="ORF">A4V09_04555</name>
</gene>
<dbReference type="Pfam" id="PF08279">
    <property type="entry name" value="HTH_11"/>
    <property type="match status" value="1"/>
</dbReference>
<dbReference type="EMBL" id="CP015405">
    <property type="protein sequence ID" value="ANU75094.1"/>
    <property type="molecule type" value="Genomic_DNA"/>
</dbReference>
<evidence type="ECO:0000313" key="4">
    <source>
        <dbReference type="Proteomes" id="UP000092574"/>
    </source>
</evidence>
<evidence type="ECO:0000259" key="2">
    <source>
        <dbReference type="Pfam" id="PF13280"/>
    </source>
</evidence>
<dbReference type="InterPro" id="IPR051534">
    <property type="entry name" value="CBASS_pafABC_assoc_protein"/>
</dbReference>
<dbReference type="Proteomes" id="UP000092574">
    <property type="component" value="Chromosome"/>
</dbReference>
<organism evidence="3 4">
    <name type="scientific">Blautia pseudococcoides</name>
    <dbReference type="NCBI Taxonomy" id="1796616"/>
    <lineage>
        <taxon>Bacteria</taxon>
        <taxon>Bacillati</taxon>
        <taxon>Bacillota</taxon>
        <taxon>Clostridia</taxon>
        <taxon>Lachnospirales</taxon>
        <taxon>Lachnospiraceae</taxon>
        <taxon>Blautia</taxon>
    </lineage>
</organism>
<feature type="domain" description="Helix-turn-helix type 11" evidence="1">
    <location>
        <begin position="6"/>
        <end position="59"/>
    </location>
</feature>
<keyword evidence="4" id="KW-1185">Reference proteome</keyword>
<accession>A0A1C7I832</accession>
<dbReference type="AlphaFoldDB" id="A0A1C7I832"/>
<sequence length="313" mass="36927">MNKSERINDMMLFLNDKNSFNLRDLMDKYHISKSTALRDIEALERIGMPIYAQHGRNGYYGILHNRLLSPIVFNIDEVFALYFSMLTLRAYETTPFHLSVEKLKKKFENCLSAEKIELLRKVEKVFRLASIQHNNECPFLSDILRYAIEEKVCNVTYQKRDAERKYNIQFFDISSAYGQWYATGYNFETKYPQVFRCDRILGIEESNEYSAKLLSEFRRPADELYKAQGAIDFEVEISPKSVDLFYKEHYPSMNLCLENGKYFIRGFFNKSEETFITNYFINYGNHILSVKPQSLKTLIAEKLGSLTKYYSEM</sequence>
<feature type="domain" description="WYL" evidence="2">
    <location>
        <begin position="139"/>
        <end position="204"/>
    </location>
</feature>